<feature type="transmembrane region" description="Helical" evidence="1">
    <location>
        <begin position="40"/>
        <end position="62"/>
    </location>
</feature>
<evidence type="ECO:0000313" key="4">
    <source>
        <dbReference type="Proteomes" id="UP000248021"/>
    </source>
</evidence>
<sequence length="285" mass="31240">MFFYASKIIWFLTAPSTLLMAIVCFGALLLFTRFFKTGRILVVLGALGFLVFGSSPIPRLMIRELERRFPPMTAEAASARPVDGIIVLGGALDYRRGQMRLTDAGARVSAALALAHQHPEARVVFTGGHDAILLRAPVSEAEMARGLFQSASLADDRMIYEGQSRNTRENAIFTAKLVMPQPGERWLLVTSAFHMPRAMGTFRAAGFDVEPYPVDFRADDSLDDIRPFRMVSEGLRLTDLTVREAMGLIAYRLNGYTDALLPSPTNGVTPAALNRAAAAPADRHP</sequence>
<feature type="transmembrane region" description="Helical" evidence="1">
    <location>
        <begin position="9"/>
        <end position="34"/>
    </location>
</feature>
<accession>A0A2V3U5U8</accession>
<name>A0A2V3U5U8_9HYPH</name>
<dbReference type="InterPro" id="IPR014729">
    <property type="entry name" value="Rossmann-like_a/b/a_fold"/>
</dbReference>
<feature type="domain" description="DUF218" evidence="2">
    <location>
        <begin position="83"/>
        <end position="246"/>
    </location>
</feature>
<dbReference type="InterPro" id="IPR051599">
    <property type="entry name" value="Cell_Envelope_Assoc"/>
</dbReference>
<dbReference type="CDD" id="cd06259">
    <property type="entry name" value="YdcF-like"/>
    <property type="match status" value="1"/>
</dbReference>
<keyword evidence="4" id="KW-1185">Reference proteome</keyword>
<evidence type="ECO:0000256" key="1">
    <source>
        <dbReference type="SAM" id="Phobius"/>
    </source>
</evidence>
<keyword evidence="1" id="KW-0472">Membrane</keyword>
<dbReference type="InterPro" id="IPR003848">
    <property type="entry name" value="DUF218"/>
</dbReference>
<keyword evidence="1" id="KW-0812">Transmembrane</keyword>
<dbReference type="PANTHER" id="PTHR30336:SF4">
    <property type="entry name" value="ENVELOPE BIOGENESIS FACTOR ELYC"/>
    <property type="match status" value="1"/>
</dbReference>
<proteinExistence type="predicted"/>
<dbReference type="RefSeq" id="WP_110375595.1">
    <property type="nucleotide sequence ID" value="NZ_JAHBRY010000001.1"/>
</dbReference>
<dbReference type="AlphaFoldDB" id="A0A2V3U5U8"/>
<dbReference type="GO" id="GO:0043164">
    <property type="term" value="P:Gram-negative-bacterium-type cell wall biogenesis"/>
    <property type="evidence" value="ECO:0007669"/>
    <property type="project" value="TreeGrafter"/>
</dbReference>
<evidence type="ECO:0000313" key="3">
    <source>
        <dbReference type="EMBL" id="PXW58193.1"/>
    </source>
</evidence>
<dbReference type="Proteomes" id="UP000248021">
    <property type="component" value="Unassembled WGS sequence"/>
</dbReference>
<dbReference type="PANTHER" id="PTHR30336">
    <property type="entry name" value="INNER MEMBRANE PROTEIN, PROBABLE PERMEASE"/>
    <property type="match status" value="1"/>
</dbReference>
<protein>
    <submittedName>
        <fullName evidence="3">Uncharacterized SAM-binding protein YcdF (DUF218 family)</fullName>
    </submittedName>
</protein>
<keyword evidence="1" id="KW-1133">Transmembrane helix</keyword>
<dbReference type="GO" id="GO:0005886">
    <property type="term" value="C:plasma membrane"/>
    <property type="evidence" value="ECO:0007669"/>
    <property type="project" value="TreeGrafter"/>
</dbReference>
<dbReference type="Gene3D" id="3.40.50.620">
    <property type="entry name" value="HUPs"/>
    <property type="match status" value="1"/>
</dbReference>
<gene>
    <name evidence="3" type="ORF">C7450_106370</name>
</gene>
<dbReference type="GO" id="GO:0000270">
    <property type="term" value="P:peptidoglycan metabolic process"/>
    <property type="evidence" value="ECO:0007669"/>
    <property type="project" value="TreeGrafter"/>
</dbReference>
<reference evidence="3 4" key="1">
    <citation type="submission" date="2018-05" db="EMBL/GenBank/DDBJ databases">
        <title>Genomic Encyclopedia of Type Strains, Phase IV (KMG-IV): sequencing the most valuable type-strain genomes for metagenomic binning, comparative biology and taxonomic classification.</title>
        <authorList>
            <person name="Goeker M."/>
        </authorList>
    </citation>
    <scope>NUCLEOTIDE SEQUENCE [LARGE SCALE GENOMIC DNA]</scope>
    <source>
        <strain evidence="3 4">DSM 6462</strain>
    </source>
</reference>
<dbReference type="Pfam" id="PF02698">
    <property type="entry name" value="DUF218"/>
    <property type="match status" value="1"/>
</dbReference>
<comment type="caution">
    <text evidence="3">The sequence shown here is derived from an EMBL/GenBank/DDBJ whole genome shotgun (WGS) entry which is preliminary data.</text>
</comment>
<dbReference type="EMBL" id="QJJK01000006">
    <property type="protein sequence ID" value="PXW58193.1"/>
    <property type="molecule type" value="Genomic_DNA"/>
</dbReference>
<evidence type="ECO:0000259" key="2">
    <source>
        <dbReference type="Pfam" id="PF02698"/>
    </source>
</evidence>
<organism evidence="3 4">
    <name type="scientific">Chelatococcus asaccharovorans</name>
    <dbReference type="NCBI Taxonomy" id="28210"/>
    <lineage>
        <taxon>Bacteria</taxon>
        <taxon>Pseudomonadati</taxon>
        <taxon>Pseudomonadota</taxon>
        <taxon>Alphaproteobacteria</taxon>
        <taxon>Hyphomicrobiales</taxon>
        <taxon>Chelatococcaceae</taxon>
        <taxon>Chelatococcus</taxon>
    </lineage>
</organism>
<dbReference type="OrthoDB" id="9809813at2"/>